<dbReference type="GO" id="GO:0005680">
    <property type="term" value="C:anaphase-promoting complex"/>
    <property type="evidence" value="ECO:0007669"/>
    <property type="project" value="InterPro"/>
</dbReference>
<evidence type="ECO:0000256" key="6">
    <source>
        <dbReference type="SAM" id="MobiDB-lite"/>
    </source>
</evidence>
<evidence type="ECO:0000256" key="2">
    <source>
        <dbReference type="ARBA" id="ARBA00022618"/>
    </source>
</evidence>
<organism evidence="8 9">
    <name type="scientific">Lineolata rhizophorae</name>
    <dbReference type="NCBI Taxonomy" id="578093"/>
    <lineage>
        <taxon>Eukaryota</taxon>
        <taxon>Fungi</taxon>
        <taxon>Dikarya</taxon>
        <taxon>Ascomycota</taxon>
        <taxon>Pezizomycotina</taxon>
        <taxon>Dothideomycetes</taxon>
        <taxon>Dothideomycetes incertae sedis</taxon>
        <taxon>Lineolatales</taxon>
        <taxon>Lineolataceae</taxon>
        <taxon>Lineolata</taxon>
    </lineage>
</organism>
<evidence type="ECO:0000256" key="5">
    <source>
        <dbReference type="ARBA" id="ARBA00023306"/>
    </source>
</evidence>
<evidence type="ECO:0000313" key="9">
    <source>
        <dbReference type="Proteomes" id="UP000799766"/>
    </source>
</evidence>
<dbReference type="Gene3D" id="2.60.120.260">
    <property type="entry name" value="Galactose-binding domain-like"/>
    <property type="match status" value="1"/>
</dbReference>
<reference evidence="8" key="1">
    <citation type="journal article" date="2020" name="Stud. Mycol.">
        <title>101 Dothideomycetes genomes: a test case for predicting lifestyles and emergence of pathogens.</title>
        <authorList>
            <person name="Haridas S."/>
            <person name="Albert R."/>
            <person name="Binder M."/>
            <person name="Bloem J."/>
            <person name="Labutti K."/>
            <person name="Salamov A."/>
            <person name="Andreopoulos B."/>
            <person name="Baker S."/>
            <person name="Barry K."/>
            <person name="Bills G."/>
            <person name="Bluhm B."/>
            <person name="Cannon C."/>
            <person name="Castanera R."/>
            <person name="Culley D."/>
            <person name="Daum C."/>
            <person name="Ezra D."/>
            <person name="Gonzalez J."/>
            <person name="Henrissat B."/>
            <person name="Kuo A."/>
            <person name="Liang C."/>
            <person name="Lipzen A."/>
            <person name="Lutzoni F."/>
            <person name="Magnuson J."/>
            <person name="Mondo S."/>
            <person name="Nolan M."/>
            <person name="Ohm R."/>
            <person name="Pangilinan J."/>
            <person name="Park H.-J."/>
            <person name="Ramirez L."/>
            <person name="Alfaro M."/>
            <person name="Sun H."/>
            <person name="Tritt A."/>
            <person name="Yoshinaga Y."/>
            <person name="Zwiers L.-H."/>
            <person name="Turgeon B."/>
            <person name="Goodwin S."/>
            <person name="Spatafora J."/>
            <person name="Crous P."/>
            <person name="Grigoriev I."/>
        </authorList>
    </citation>
    <scope>NUCLEOTIDE SEQUENCE</scope>
    <source>
        <strain evidence="8">ATCC 16933</strain>
    </source>
</reference>
<dbReference type="GO" id="GO:0070979">
    <property type="term" value="P:protein K11-linked ubiquitination"/>
    <property type="evidence" value="ECO:0007669"/>
    <property type="project" value="TreeGrafter"/>
</dbReference>
<protein>
    <submittedName>
        <fullName evidence="8">Anaphase-promoting complex, subunit 10-domain-containing protein</fullName>
    </submittedName>
</protein>
<feature type="compositionally biased region" description="Acidic residues" evidence="6">
    <location>
        <begin position="208"/>
        <end position="251"/>
    </location>
</feature>
<dbReference type="EMBL" id="MU001670">
    <property type="protein sequence ID" value="KAF2461905.1"/>
    <property type="molecule type" value="Genomic_DNA"/>
</dbReference>
<keyword evidence="3" id="KW-0498">Mitosis</keyword>
<sequence>MPPVMRRNAHPQPQQFANPNANLDDEYEGLPSEGQEHDALVEELMANLASDDAEDVEEEEIQEEEALPDNGEDDDSTGTPVSPPLPPHLKEISSLASWTVSSAKPGCGVAQLRSPSTNLFWQSDGPQPHLLNIHFFKVVPICAMRIYLDFDQDESYTPIKIAFAAGMGYYDLIEFAVMGFERPRGWIDVDLSGVGRYEWQPALKSLGEDDEDDGSEDETQDDEEADPNEEEYTNEYEDEDDEDEELDDEGGHEDANPSSSGRNRERRCRRGRRLPILRAMLIQIRISENHQNGKDTHLRGLQVFTRDKASEAEALRLQRQRAATKNAILARAFPSDDAGVRGRAKGSSGVESVREGLNSGLSLSARARAEREQSDPMTKSGKRKPKNQFTVPEWEETPELR</sequence>
<dbReference type="Proteomes" id="UP000799766">
    <property type="component" value="Unassembled WGS sequence"/>
</dbReference>
<feature type="compositionally biased region" description="Acidic residues" evidence="6">
    <location>
        <begin position="51"/>
        <end position="76"/>
    </location>
</feature>
<feature type="region of interest" description="Disordered" evidence="6">
    <location>
        <begin position="337"/>
        <end position="401"/>
    </location>
</feature>
<dbReference type="SMART" id="SM01337">
    <property type="entry name" value="APC10"/>
    <property type="match status" value="1"/>
</dbReference>
<dbReference type="InterPro" id="IPR008979">
    <property type="entry name" value="Galactose-bd-like_sf"/>
</dbReference>
<feature type="region of interest" description="Disordered" evidence="6">
    <location>
        <begin position="203"/>
        <end position="269"/>
    </location>
</feature>
<dbReference type="SUPFAM" id="SSF49785">
    <property type="entry name" value="Galactose-binding domain-like"/>
    <property type="match status" value="1"/>
</dbReference>
<dbReference type="PANTHER" id="PTHR12936">
    <property type="entry name" value="ANAPHASE-PROMOTING COMPLEX 10"/>
    <property type="match status" value="1"/>
</dbReference>
<evidence type="ECO:0000256" key="3">
    <source>
        <dbReference type="ARBA" id="ARBA00022776"/>
    </source>
</evidence>
<proteinExistence type="inferred from homology"/>
<dbReference type="Pfam" id="PF03256">
    <property type="entry name" value="ANAPC10"/>
    <property type="match status" value="1"/>
</dbReference>
<keyword evidence="9" id="KW-1185">Reference proteome</keyword>
<feature type="region of interest" description="Disordered" evidence="6">
    <location>
        <begin position="1"/>
        <end position="88"/>
    </location>
</feature>
<dbReference type="OrthoDB" id="24948at2759"/>
<keyword evidence="2" id="KW-0132">Cell division</keyword>
<evidence type="ECO:0000313" key="8">
    <source>
        <dbReference type="EMBL" id="KAF2461905.1"/>
    </source>
</evidence>
<dbReference type="InterPro" id="IPR016901">
    <property type="entry name" value="APC10/Doc1"/>
</dbReference>
<evidence type="ECO:0000256" key="1">
    <source>
        <dbReference type="ARBA" id="ARBA00006762"/>
    </source>
</evidence>
<dbReference type="GO" id="GO:0031145">
    <property type="term" value="P:anaphase-promoting complex-dependent catabolic process"/>
    <property type="evidence" value="ECO:0007669"/>
    <property type="project" value="InterPro"/>
</dbReference>
<dbReference type="CDD" id="cd08366">
    <property type="entry name" value="APC10"/>
    <property type="match status" value="1"/>
</dbReference>
<dbReference type="GO" id="GO:0051301">
    <property type="term" value="P:cell division"/>
    <property type="evidence" value="ECO:0007669"/>
    <property type="project" value="UniProtKB-KW"/>
</dbReference>
<name>A0A6A6PD44_9PEZI</name>
<comment type="similarity">
    <text evidence="1">Belongs to the APC10 family.</text>
</comment>
<gene>
    <name evidence="8" type="ORF">BDY21DRAFT_329970</name>
</gene>
<feature type="compositionally biased region" description="Polar residues" evidence="6">
    <location>
        <begin position="11"/>
        <end position="21"/>
    </location>
</feature>
<feature type="domain" description="DOC" evidence="7">
    <location>
        <begin position="68"/>
        <end position="330"/>
    </location>
</feature>
<keyword evidence="4" id="KW-0833">Ubl conjugation pathway</keyword>
<evidence type="ECO:0000259" key="7">
    <source>
        <dbReference type="PROSITE" id="PS51284"/>
    </source>
</evidence>
<dbReference type="InterPro" id="IPR004939">
    <property type="entry name" value="APC_su10/DOC_dom"/>
</dbReference>
<dbReference type="PANTHER" id="PTHR12936:SF0">
    <property type="entry name" value="ANAPHASE-PROMOTING COMPLEX SUBUNIT 10"/>
    <property type="match status" value="1"/>
</dbReference>
<dbReference type="AlphaFoldDB" id="A0A6A6PD44"/>
<accession>A0A6A6PD44</accession>
<dbReference type="PROSITE" id="PS51284">
    <property type="entry name" value="DOC"/>
    <property type="match status" value="1"/>
</dbReference>
<keyword evidence="5" id="KW-0131">Cell cycle</keyword>
<evidence type="ECO:0000256" key="4">
    <source>
        <dbReference type="ARBA" id="ARBA00022786"/>
    </source>
</evidence>